<accession>A0A810KZU1</accession>
<evidence type="ECO:0000313" key="1">
    <source>
        <dbReference type="EMBL" id="BCJ28654.1"/>
    </source>
</evidence>
<dbReference type="EMBL" id="AP023354">
    <property type="protein sequence ID" value="BCJ28654.1"/>
    <property type="molecule type" value="Genomic_DNA"/>
</dbReference>
<sequence length="334" mass="37651">MNELELRIGSFRYDHTEALFDGSVTVEGVRRTTMSTAPIMIEVFEGILRGQAVDVSELGLTFFLRALDQGVPLVAIPAFPARVFRHSSVFVNTRSGINGPADLVGKTIGEFGVYGQDSGVWIKGILADEYGFRPERNRWVIGGLETPLPQGFEFTTHPHPGNVGIGFAPPDRTLADMLDRGEIDALFTSNVPQPFLDGSPNVTRLFPDYEPVERDYYRRTGNFPMSHVVVARRELLETHPGLARAIYTAFHDAKEAGAERYRKFRRLYQSPVMLPWANALMEENDRLFGEDWWPYGVSANWTALDTFLRYHHEQGLSARRWTVEDIVAGDLLDT</sequence>
<dbReference type="AlphaFoldDB" id="A0A810KZU1"/>
<name>A0A810KZU1_9ACTN</name>
<dbReference type="Proteomes" id="UP000680750">
    <property type="component" value="Chromosome"/>
</dbReference>
<keyword evidence="2" id="KW-1185">Reference proteome</keyword>
<organism evidence="1 2">
    <name type="scientific">Actinocatenispora sera</name>
    <dbReference type="NCBI Taxonomy" id="390989"/>
    <lineage>
        <taxon>Bacteria</taxon>
        <taxon>Bacillati</taxon>
        <taxon>Actinomycetota</taxon>
        <taxon>Actinomycetes</taxon>
        <taxon>Micromonosporales</taxon>
        <taxon>Micromonosporaceae</taxon>
        <taxon>Actinocatenispora</taxon>
    </lineage>
</organism>
<reference evidence="1" key="1">
    <citation type="submission" date="2020-08" db="EMBL/GenBank/DDBJ databases">
        <title>Whole genome shotgun sequence of Actinocatenispora sera NBRC 101916.</title>
        <authorList>
            <person name="Komaki H."/>
            <person name="Tamura T."/>
        </authorList>
    </citation>
    <scope>NUCLEOTIDE SEQUENCE</scope>
    <source>
        <strain evidence="1">NBRC 101916</strain>
    </source>
</reference>
<proteinExistence type="predicted"/>
<dbReference type="SUPFAM" id="SSF53850">
    <property type="entry name" value="Periplasmic binding protein-like II"/>
    <property type="match status" value="1"/>
</dbReference>
<gene>
    <name evidence="1" type="ORF">Asera_27620</name>
</gene>
<evidence type="ECO:0000313" key="2">
    <source>
        <dbReference type="Proteomes" id="UP000680750"/>
    </source>
</evidence>
<dbReference type="KEGG" id="aser:Asera_27620"/>
<protein>
    <submittedName>
        <fullName evidence="1">4,5-dihydroxyphthalate decarboxylase</fullName>
    </submittedName>
</protein>
<dbReference type="RefSeq" id="WP_030449601.1">
    <property type="nucleotide sequence ID" value="NZ_AP023354.1"/>
</dbReference>
<dbReference type="Gene3D" id="3.40.190.10">
    <property type="entry name" value="Periplasmic binding protein-like II"/>
    <property type="match status" value="1"/>
</dbReference>
<dbReference type="OrthoDB" id="3805543at2"/>